<dbReference type="RefSeq" id="WP_119539849.1">
    <property type="nucleotide sequence ID" value="NZ_QYRN01000004.1"/>
</dbReference>
<evidence type="ECO:0000259" key="1">
    <source>
        <dbReference type="Pfam" id="PF13472"/>
    </source>
</evidence>
<organism evidence="2 3">
    <name type="scientific">Aureimonas flava</name>
    <dbReference type="NCBI Taxonomy" id="2320271"/>
    <lineage>
        <taxon>Bacteria</taxon>
        <taxon>Pseudomonadati</taxon>
        <taxon>Pseudomonadota</taxon>
        <taxon>Alphaproteobacteria</taxon>
        <taxon>Hyphomicrobiales</taxon>
        <taxon>Aurantimonadaceae</taxon>
        <taxon>Aureimonas</taxon>
    </lineage>
</organism>
<feature type="domain" description="SGNH hydrolase-type esterase" evidence="1">
    <location>
        <begin position="6"/>
        <end position="192"/>
    </location>
</feature>
<keyword evidence="3" id="KW-1185">Reference proteome</keyword>
<evidence type="ECO:0000313" key="3">
    <source>
        <dbReference type="Proteomes" id="UP000265750"/>
    </source>
</evidence>
<dbReference type="OrthoDB" id="164654at2"/>
<evidence type="ECO:0000313" key="2">
    <source>
        <dbReference type="EMBL" id="RIY01592.1"/>
    </source>
</evidence>
<dbReference type="AlphaFoldDB" id="A0A3A1WLE0"/>
<comment type="caution">
    <text evidence="2">The sequence shown here is derived from an EMBL/GenBank/DDBJ whole genome shotgun (WGS) entry which is preliminary data.</text>
</comment>
<proteinExistence type="predicted"/>
<name>A0A3A1WLE0_9HYPH</name>
<accession>A0A3A1WLE0</accession>
<dbReference type="CDD" id="cd01839">
    <property type="entry name" value="SGNH_arylesterase_like"/>
    <property type="match status" value="1"/>
</dbReference>
<dbReference type="Proteomes" id="UP000265750">
    <property type="component" value="Unassembled WGS sequence"/>
</dbReference>
<gene>
    <name evidence="2" type="ORF">D3218_09635</name>
</gene>
<dbReference type="Gene3D" id="3.40.50.1110">
    <property type="entry name" value="SGNH hydrolase"/>
    <property type="match status" value="1"/>
</dbReference>
<dbReference type="GO" id="GO:0016788">
    <property type="term" value="F:hydrolase activity, acting on ester bonds"/>
    <property type="evidence" value="ECO:0007669"/>
    <property type="project" value="UniProtKB-ARBA"/>
</dbReference>
<reference evidence="3" key="1">
    <citation type="submission" date="2018-09" db="EMBL/GenBank/DDBJ databases">
        <authorList>
            <person name="Tuo L."/>
        </authorList>
    </citation>
    <scope>NUCLEOTIDE SEQUENCE [LARGE SCALE GENOMIC DNA]</scope>
    <source>
        <strain evidence="3">M2BS4Y-1</strain>
    </source>
</reference>
<protein>
    <submittedName>
        <fullName evidence="2">Arylesterase</fullName>
    </submittedName>
</protein>
<dbReference type="EMBL" id="QYRN01000004">
    <property type="protein sequence ID" value="RIY01592.1"/>
    <property type="molecule type" value="Genomic_DNA"/>
</dbReference>
<dbReference type="SUPFAM" id="SSF52266">
    <property type="entry name" value="SGNH hydrolase"/>
    <property type="match status" value="1"/>
</dbReference>
<dbReference type="Pfam" id="PF13472">
    <property type="entry name" value="Lipase_GDSL_2"/>
    <property type="match status" value="1"/>
</dbReference>
<dbReference type="InterPro" id="IPR013830">
    <property type="entry name" value="SGNH_hydro"/>
</dbReference>
<dbReference type="InterPro" id="IPR036514">
    <property type="entry name" value="SGNH_hydro_sf"/>
</dbReference>
<sequence>MKTVLCFGDSLTWGYDAAGPGRHRYEDRWPSVVGERLGGRARVVAEGLNGRTTAYDDHLSPADRNGARLLPTILATHEPVDILVIALGSNDLKKHTGGGRAAEAAFGMARLVEIARQFPSPFGFRVGEIVLVSPPALVPTADPDFDAMFGHGLAESRRFKDAYARVAEATGCHHLDAADHCVATPLDGVHLDAANTCALGEAVARMLIPLI</sequence>